<organism evidence="3 4">
    <name type="scientific">Tetrahymena thermophila (strain SB210)</name>
    <dbReference type="NCBI Taxonomy" id="312017"/>
    <lineage>
        <taxon>Eukaryota</taxon>
        <taxon>Sar</taxon>
        <taxon>Alveolata</taxon>
        <taxon>Ciliophora</taxon>
        <taxon>Intramacronucleata</taxon>
        <taxon>Oligohymenophorea</taxon>
        <taxon>Hymenostomatida</taxon>
        <taxon>Tetrahymenina</taxon>
        <taxon>Tetrahymenidae</taxon>
        <taxon>Tetrahymena</taxon>
    </lineage>
</organism>
<evidence type="ECO:0000256" key="1">
    <source>
        <dbReference type="SAM" id="Coils"/>
    </source>
</evidence>
<dbReference type="InParanoid" id="Q22A75"/>
<dbReference type="GO" id="GO:0003729">
    <property type="term" value="F:mRNA binding"/>
    <property type="evidence" value="ECO:0007669"/>
    <property type="project" value="TreeGrafter"/>
</dbReference>
<dbReference type="GO" id="GO:0008298">
    <property type="term" value="P:intracellular mRNA localization"/>
    <property type="evidence" value="ECO:0007669"/>
    <property type="project" value="TreeGrafter"/>
</dbReference>
<sequence>MASKTKEVNSSEVTQQENEEEVKTDEKKKYYRPSRYTWDRSTVTLETTLIEIPKKSHRIPKPDFDAQDKKIKEIEEQIKYTIERKKKIIEELILKARESKESGNNRAQPLQALFKEKLELKNTLQKEFDEAKKNHNSVKDQITELFNQQQKLRQKMKKAMDAEDIEERLAEINHSLNNDLLNPTEEKKLIKEKEDLEKSLPFAKPINELQAQINELNVQKKAYKETLNKAFTQYDEVRTEVSGLIGNLDEIRNFKNSEKEKNDPIFEEIKKEYDAKIDTLKEQKRKVRDEFRALKEKYDNEQEDIRYHDWVKKIQDDLKRQKQRKEREEQRNAQQEAEERKKIESLENPFQKQIDDCEQIVKYCELLIRAEQKVNQVEQEEEEVKQENTVNEADLKKEKLSIIAPKKELQRFPVNKKKQQPPKKTQNKQQENTKKLISLPLEILNAFESTKVQAPIFQEEVEASLNLAKQKLEYFQQQGEQELAKKKAELLAGISKKNEDSDDNIMDDTDKNNKKSHKVYHERETDFPTL</sequence>
<keyword evidence="4" id="KW-1185">Reference proteome</keyword>
<feature type="region of interest" description="Disordered" evidence="2">
    <location>
        <begin position="494"/>
        <end position="530"/>
    </location>
</feature>
<dbReference type="GeneID" id="7834370"/>
<feature type="compositionally biased region" description="Basic and acidic residues" evidence="2">
    <location>
        <begin position="508"/>
        <end position="530"/>
    </location>
</feature>
<dbReference type="OMA" id="EAIDYMM"/>
<reference evidence="4" key="1">
    <citation type="journal article" date="2006" name="PLoS Biol.">
        <title>Macronuclear genome sequence of the ciliate Tetrahymena thermophila, a model eukaryote.</title>
        <authorList>
            <person name="Eisen J.A."/>
            <person name="Coyne R.S."/>
            <person name="Wu M."/>
            <person name="Wu D."/>
            <person name="Thiagarajan M."/>
            <person name="Wortman J.R."/>
            <person name="Badger J.H."/>
            <person name="Ren Q."/>
            <person name="Amedeo P."/>
            <person name="Jones K.M."/>
            <person name="Tallon L.J."/>
            <person name="Delcher A.L."/>
            <person name="Salzberg S.L."/>
            <person name="Silva J.C."/>
            <person name="Haas B.J."/>
            <person name="Majoros W.H."/>
            <person name="Farzad M."/>
            <person name="Carlton J.M."/>
            <person name="Smith R.K. Jr."/>
            <person name="Garg J."/>
            <person name="Pearlman R.E."/>
            <person name="Karrer K.M."/>
            <person name="Sun L."/>
            <person name="Manning G."/>
            <person name="Elde N.C."/>
            <person name="Turkewitz A.P."/>
            <person name="Asai D.J."/>
            <person name="Wilkes D.E."/>
            <person name="Wang Y."/>
            <person name="Cai H."/>
            <person name="Collins K."/>
            <person name="Stewart B.A."/>
            <person name="Lee S.R."/>
            <person name="Wilamowska K."/>
            <person name="Weinberg Z."/>
            <person name="Ruzzo W.L."/>
            <person name="Wloga D."/>
            <person name="Gaertig J."/>
            <person name="Frankel J."/>
            <person name="Tsao C.-C."/>
            <person name="Gorovsky M.A."/>
            <person name="Keeling P.J."/>
            <person name="Waller R.F."/>
            <person name="Patron N.J."/>
            <person name="Cherry J.M."/>
            <person name="Stover N.A."/>
            <person name="Krieger C.J."/>
            <person name="del Toro C."/>
            <person name="Ryder H.F."/>
            <person name="Williamson S.C."/>
            <person name="Barbeau R.A."/>
            <person name="Hamilton E.P."/>
            <person name="Orias E."/>
        </authorList>
    </citation>
    <scope>NUCLEOTIDE SEQUENCE [LARGE SCALE GENOMIC DNA]</scope>
    <source>
        <strain evidence="4">SB210</strain>
    </source>
</reference>
<proteinExistence type="predicted"/>
<feature type="coiled-coil region" evidence="1">
    <location>
        <begin position="206"/>
        <end position="233"/>
    </location>
</feature>
<evidence type="ECO:0000256" key="2">
    <source>
        <dbReference type="SAM" id="MobiDB-lite"/>
    </source>
</evidence>
<dbReference type="FunCoup" id="Q22A75">
    <property type="interactions" value="2"/>
</dbReference>
<dbReference type="Proteomes" id="UP000009168">
    <property type="component" value="Unassembled WGS sequence"/>
</dbReference>
<gene>
    <name evidence="3" type="ORF">TTHERM_01276340</name>
</gene>
<feature type="region of interest" description="Disordered" evidence="2">
    <location>
        <begin position="321"/>
        <end position="344"/>
    </location>
</feature>
<feature type="region of interest" description="Disordered" evidence="2">
    <location>
        <begin position="406"/>
        <end position="434"/>
    </location>
</feature>
<accession>Q22A75</accession>
<protein>
    <submittedName>
        <fullName evidence="3">Uncharacterized protein</fullName>
    </submittedName>
</protein>
<name>Q22A75_TETTS</name>
<dbReference type="KEGG" id="tet:TTHERM_01276340"/>
<evidence type="ECO:0000313" key="3">
    <source>
        <dbReference type="EMBL" id="EAR82182.1"/>
    </source>
</evidence>
<dbReference type="PANTHER" id="PTHR31027:SF2">
    <property type="entry name" value="LEBERCILIN DOMAIN-CONTAINING PROTEIN"/>
    <property type="match status" value="1"/>
</dbReference>
<dbReference type="GO" id="GO:0005783">
    <property type="term" value="C:endoplasmic reticulum"/>
    <property type="evidence" value="ECO:0007669"/>
    <property type="project" value="TreeGrafter"/>
</dbReference>
<evidence type="ECO:0000313" key="4">
    <source>
        <dbReference type="Proteomes" id="UP000009168"/>
    </source>
</evidence>
<keyword evidence="1" id="KW-0175">Coiled coil</keyword>
<dbReference type="InterPro" id="IPR039604">
    <property type="entry name" value="Bfr1"/>
</dbReference>
<dbReference type="PANTHER" id="PTHR31027">
    <property type="entry name" value="NUCLEAR SEGREGATION PROTEIN BFR1"/>
    <property type="match status" value="1"/>
</dbReference>
<dbReference type="GO" id="GO:0042175">
    <property type="term" value="C:nuclear outer membrane-endoplasmic reticulum membrane network"/>
    <property type="evidence" value="ECO:0007669"/>
    <property type="project" value="TreeGrafter"/>
</dbReference>
<dbReference type="EMBL" id="GG662279">
    <property type="protein sequence ID" value="EAR82182.1"/>
    <property type="molecule type" value="Genomic_DNA"/>
</dbReference>
<dbReference type="HOGENOM" id="CLU_514387_0_0_1"/>
<feature type="coiled-coil region" evidence="1">
    <location>
        <begin position="71"/>
        <end position="162"/>
    </location>
</feature>
<dbReference type="GO" id="GO:1990904">
    <property type="term" value="C:ribonucleoprotein complex"/>
    <property type="evidence" value="ECO:0007669"/>
    <property type="project" value="TreeGrafter"/>
</dbReference>
<dbReference type="AlphaFoldDB" id="Q22A75"/>
<feature type="region of interest" description="Disordered" evidence="2">
    <location>
        <begin position="1"/>
        <end position="28"/>
    </location>
</feature>
<dbReference type="eggNOG" id="ENOG502SGTY">
    <property type="taxonomic scope" value="Eukaryota"/>
</dbReference>
<dbReference type="RefSeq" id="XP_001029845.1">
    <property type="nucleotide sequence ID" value="XM_001029845.3"/>
</dbReference>